<evidence type="ECO:0000313" key="4">
    <source>
        <dbReference type="Proteomes" id="UP000178735"/>
    </source>
</evidence>
<dbReference type="EMBL" id="MGFH01000028">
    <property type="protein sequence ID" value="OGM08011.1"/>
    <property type="molecule type" value="Genomic_DNA"/>
</dbReference>
<dbReference type="AlphaFoldDB" id="A0A1F7WZ08"/>
<reference evidence="3 4" key="1">
    <citation type="journal article" date="2016" name="Nat. Commun.">
        <title>Thousands of microbial genomes shed light on interconnected biogeochemical processes in an aquifer system.</title>
        <authorList>
            <person name="Anantharaman K."/>
            <person name="Brown C.T."/>
            <person name="Hug L.A."/>
            <person name="Sharon I."/>
            <person name="Castelle C.J."/>
            <person name="Probst A.J."/>
            <person name="Thomas B.C."/>
            <person name="Singh A."/>
            <person name="Wilkins M.J."/>
            <person name="Karaoz U."/>
            <person name="Brodie E.L."/>
            <person name="Williams K.H."/>
            <person name="Hubbard S.S."/>
            <person name="Banfield J.F."/>
        </authorList>
    </citation>
    <scope>NUCLEOTIDE SEQUENCE [LARGE SCALE GENOMIC DNA]</scope>
</reference>
<protein>
    <submittedName>
        <fullName evidence="3">Uncharacterized protein</fullName>
    </submittedName>
</protein>
<evidence type="ECO:0000256" key="1">
    <source>
        <dbReference type="SAM" id="Coils"/>
    </source>
</evidence>
<feature type="coiled-coil region" evidence="1">
    <location>
        <begin position="508"/>
        <end position="535"/>
    </location>
</feature>
<feature type="compositionally biased region" description="Low complexity" evidence="2">
    <location>
        <begin position="782"/>
        <end position="803"/>
    </location>
</feature>
<feature type="coiled-coil region" evidence="1">
    <location>
        <begin position="607"/>
        <end position="677"/>
    </location>
</feature>
<feature type="region of interest" description="Disordered" evidence="2">
    <location>
        <begin position="779"/>
        <end position="804"/>
    </location>
</feature>
<evidence type="ECO:0000256" key="2">
    <source>
        <dbReference type="SAM" id="MobiDB-lite"/>
    </source>
</evidence>
<dbReference type="Proteomes" id="UP000178735">
    <property type="component" value="Unassembled WGS sequence"/>
</dbReference>
<dbReference type="STRING" id="1817813.A2008_09150"/>
<feature type="coiled-coil region" evidence="1">
    <location>
        <begin position="217"/>
        <end position="244"/>
    </location>
</feature>
<evidence type="ECO:0000313" key="3">
    <source>
        <dbReference type="EMBL" id="OGM08011.1"/>
    </source>
</evidence>
<comment type="caution">
    <text evidence="3">The sequence shown here is derived from an EMBL/GenBank/DDBJ whole genome shotgun (WGS) entry which is preliminary data.</text>
</comment>
<proteinExistence type="predicted"/>
<organism evidence="3 4">
    <name type="scientific">Candidatus Wallbacteria bacterium GWC2_49_35</name>
    <dbReference type="NCBI Taxonomy" id="1817813"/>
    <lineage>
        <taxon>Bacteria</taxon>
        <taxon>Candidatus Walliibacteriota</taxon>
    </lineage>
</organism>
<sequence>MGSEISDIILDRLIEECEGKGIEVKSEMISNISKHLANNRDPFAKRSLNYAFWNLITYMLKKKVSATKGAEPMNFTSDEVLAVNYGYVSDMIAKSSDKFSLDTIDEAFQLSTCINDVDIKFYSVTEWLNEQLKEFMGIYDIDKLKADYDAKSAKMQEYKKSNEDNFMQKKLVLGSIAKQMNNQAMFMRIYGLTEKVNQCTSKYSLYKFKGNSGMALSKEERLELINIENEINTARNDRKELTKSFMMLNNDLCKCEDNVIDNEIELLGLVAGLAKAKADLESFIISKNETSGAKKEEFINDRVTYIKNMAELVSKRNKIEPTPCLSEKVNARIPDIIIDALCEYLKADPRVFKTKKFKRFGYPSVIFVPGYGNGIYSYDYNAFIFPIFPATNYKESIISAMVLYRWDCDEDREFREAYNSLKPYKKLSFVDLQRSLIKDFTIYITKELKGYKIFDKELRDWFAWQIAPKKDEIVDFEVMKHGEARRESKLADASRRSDDKAVEASLRAAEAAAKCAAAEKLLMEAETALNEAHETALKIAAEAARVSEEAANKSVEAARADISVKAEFMIKAAEASGKATEATIKAAEAARSENEAKINFDAKKVDFERLKNEAEVSQRIAKNEEAKANEARASEDAKIVSIKTGLGEMLKLAAAEESEAKRLADELKSEADIVKNDMQAKLSAAFKAEIIHRTTVEVLDSVNGLLKLSGHELLKAKSYDELKSEAAAKVEALAVAEAPAEEQQGFSESEGDDMRALFEEQLRALKDEIEKLKKENGELRKAGAGQDASQSQQPASVSPQSGAEIPASEKFAAVREFLYGKIKSIIKLDSVNEKLSITPSGKNKEAVNIHLTDINAANGELDLILNTLAIQAKLQKFIEMTK</sequence>
<keyword evidence="1" id="KW-0175">Coiled coil</keyword>
<gene>
    <name evidence="3" type="ORF">A2008_09150</name>
</gene>
<accession>A0A1F7WZ08</accession>
<name>A0A1F7WZ08_9BACT</name>